<evidence type="ECO:0000259" key="4">
    <source>
        <dbReference type="Pfam" id="PF00437"/>
    </source>
</evidence>
<organism evidence="5 6">
    <name type="scientific">Microbispora corallina</name>
    <dbReference type="NCBI Taxonomy" id="83302"/>
    <lineage>
        <taxon>Bacteria</taxon>
        <taxon>Bacillati</taxon>
        <taxon>Actinomycetota</taxon>
        <taxon>Actinomycetes</taxon>
        <taxon>Streptosporangiales</taxon>
        <taxon>Streptosporangiaceae</taxon>
        <taxon>Microbispora</taxon>
    </lineage>
</organism>
<keyword evidence="2" id="KW-0547">Nucleotide-binding</keyword>
<comment type="caution">
    <text evidence="5">The sequence shown here is derived from an EMBL/GenBank/DDBJ whole genome shotgun (WGS) entry which is preliminary data.</text>
</comment>
<keyword evidence="6" id="KW-1185">Reference proteome</keyword>
<comment type="similarity">
    <text evidence="1">Belongs to the GSP E family.</text>
</comment>
<evidence type="ECO:0000256" key="2">
    <source>
        <dbReference type="ARBA" id="ARBA00022741"/>
    </source>
</evidence>
<gene>
    <name evidence="5" type="ORF">Mco01_20270</name>
</gene>
<dbReference type="Proteomes" id="UP000603904">
    <property type="component" value="Unassembled WGS sequence"/>
</dbReference>
<dbReference type="PANTHER" id="PTHR30258:SF3">
    <property type="entry name" value="SLL1921 PROTEIN"/>
    <property type="match status" value="1"/>
</dbReference>
<keyword evidence="3" id="KW-0067">ATP-binding</keyword>
<evidence type="ECO:0000256" key="1">
    <source>
        <dbReference type="ARBA" id="ARBA00006611"/>
    </source>
</evidence>
<name>A0ABQ4FW23_9ACTN</name>
<sequence>MRPDRVVVGEVRGSEVVDLLAALNTGHEGGCGTLHANNAADVPARLEALACAAGLSREAVHSQIAAALDVVVHLVREPGGGPRRVSEICLLDRLSSGLVTAVPALAFDARGTVARGPAADALASRCPGTAMAFAPAPSADVASDASGFCRGGV</sequence>
<reference evidence="5 6" key="1">
    <citation type="submission" date="2021-01" db="EMBL/GenBank/DDBJ databases">
        <title>Whole genome shotgun sequence of Microbispora corallina NBRC 16416.</title>
        <authorList>
            <person name="Komaki H."/>
            <person name="Tamura T."/>
        </authorList>
    </citation>
    <scope>NUCLEOTIDE SEQUENCE [LARGE SCALE GENOMIC DNA]</scope>
    <source>
        <strain evidence="5 6">NBRC 16416</strain>
    </source>
</reference>
<dbReference type="Pfam" id="PF00437">
    <property type="entry name" value="T2SSE"/>
    <property type="match status" value="1"/>
</dbReference>
<protein>
    <recommendedName>
        <fullName evidence="4">Bacterial type II secretion system protein E domain-containing protein</fullName>
    </recommendedName>
</protein>
<dbReference type="SUPFAM" id="SSF52540">
    <property type="entry name" value="P-loop containing nucleoside triphosphate hydrolases"/>
    <property type="match status" value="1"/>
</dbReference>
<dbReference type="PANTHER" id="PTHR30258">
    <property type="entry name" value="TYPE II SECRETION SYSTEM PROTEIN GSPE-RELATED"/>
    <property type="match status" value="1"/>
</dbReference>
<dbReference type="InterPro" id="IPR001482">
    <property type="entry name" value="T2SS/T4SS_dom"/>
</dbReference>
<proteinExistence type="inferred from homology"/>
<evidence type="ECO:0000313" key="5">
    <source>
        <dbReference type="EMBL" id="GIH39027.1"/>
    </source>
</evidence>
<dbReference type="InterPro" id="IPR027417">
    <property type="entry name" value="P-loop_NTPase"/>
</dbReference>
<dbReference type="EMBL" id="BOOC01000005">
    <property type="protein sequence ID" value="GIH39027.1"/>
    <property type="molecule type" value="Genomic_DNA"/>
</dbReference>
<accession>A0ABQ4FW23</accession>
<evidence type="ECO:0000256" key="3">
    <source>
        <dbReference type="ARBA" id="ARBA00022840"/>
    </source>
</evidence>
<dbReference type="Gene3D" id="3.40.50.300">
    <property type="entry name" value="P-loop containing nucleotide triphosphate hydrolases"/>
    <property type="match status" value="1"/>
</dbReference>
<evidence type="ECO:0000313" key="6">
    <source>
        <dbReference type="Proteomes" id="UP000603904"/>
    </source>
</evidence>
<feature type="domain" description="Bacterial type II secretion system protein E" evidence="4">
    <location>
        <begin position="1"/>
        <end position="77"/>
    </location>
</feature>